<dbReference type="InterPro" id="IPR013360">
    <property type="entry name" value="Pilus_4_PilW"/>
</dbReference>
<dbReference type="PROSITE" id="PS50005">
    <property type="entry name" value="TPR"/>
    <property type="match status" value="3"/>
</dbReference>
<dbReference type="PROSITE" id="PS50293">
    <property type="entry name" value="TPR_REGION"/>
    <property type="match status" value="1"/>
</dbReference>
<accession>A0A2U1CYY5</accession>
<dbReference type="Proteomes" id="UP000245887">
    <property type="component" value="Unassembled WGS sequence"/>
</dbReference>
<keyword evidence="1" id="KW-0677">Repeat</keyword>
<dbReference type="EMBL" id="QEKQ01000002">
    <property type="protein sequence ID" value="PVY78000.1"/>
    <property type="molecule type" value="Genomic_DNA"/>
</dbReference>
<dbReference type="SUPFAM" id="SSF48452">
    <property type="entry name" value="TPR-like"/>
    <property type="match status" value="1"/>
</dbReference>
<dbReference type="InterPro" id="IPR051685">
    <property type="entry name" value="Ycf3/AcsC/BcsC/TPR_MFPF"/>
</dbReference>
<name>A0A2U1CYY5_9GAMM</name>
<evidence type="ECO:0000256" key="2">
    <source>
        <dbReference type="ARBA" id="ARBA00022803"/>
    </source>
</evidence>
<dbReference type="Pfam" id="PF13432">
    <property type="entry name" value="TPR_16"/>
    <property type="match status" value="2"/>
</dbReference>
<dbReference type="Gene3D" id="1.25.40.10">
    <property type="entry name" value="Tetratricopeptide repeat domain"/>
    <property type="match status" value="1"/>
</dbReference>
<reference evidence="4 5" key="1">
    <citation type="submission" date="2018-04" db="EMBL/GenBank/DDBJ databases">
        <title>Genomic Encyclopedia of Type Strains, Phase IV (KMG-IV): sequencing the most valuable type-strain genomes for metagenomic binning, comparative biology and taxonomic classification.</title>
        <authorList>
            <person name="Goeker M."/>
        </authorList>
    </citation>
    <scope>NUCLEOTIDE SEQUENCE [LARGE SCALE GENOMIC DNA]</scope>
    <source>
        <strain evidence="4 5">DSM 28688</strain>
    </source>
</reference>
<comment type="caution">
    <text evidence="4">The sequence shown here is derived from an EMBL/GenBank/DDBJ whole genome shotgun (WGS) entry which is preliminary data.</text>
</comment>
<dbReference type="RefSeq" id="WP_228151145.1">
    <property type="nucleotide sequence ID" value="NZ_NMPM01000032.1"/>
</dbReference>
<keyword evidence="2 3" id="KW-0802">TPR repeat</keyword>
<dbReference type="AlphaFoldDB" id="A0A2U1CYY5"/>
<evidence type="ECO:0000313" key="5">
    <source>
        <dbReference type="Proteomes" id="UP000245887"/>
    </source>
</evidence>
<dbReference type="NCBIfam" id="TIGR02521">
    <property type="entry name" value="type_IV_pilW"/>
    <property type="match status" value="1"/>
</dbReference>
<sequence length="267" mass="30329">MRAFGSRRAWHYPLIVLLTLMLGGCVTTTTSPFAEDANAEKAVSDYVRLGTAYISQGNYERAREHLRRALEIDPESSEALATLGLVHQSDGEHALAEQSYRQALDNDPSYTRGRVYFGTFLYNQGRFDEAVSQFKRASTDTDYNDRASVFQSLGKSYEALEQNADATSAYRRAVEISRGNPQYLLSLSGALVRMEQYSQASRYYSRLRRMMARNKNLRHSPESLLTGIRIARHFGNKDREASLALLLEKEYPQSEELKAYRQLATKP</sequence>
<feature type="repeat" description="TPR" evidence="3">
    <location>
        <begin position="147"/>
        <end position="180"/>
    </location>
</feature>
<feature type="repeat" description="TPR" evidence="3">
    <location>
        <begin position="43"/>
        <end position="76"/>
    </location>
</feature>
<dbReference type="PROSITE" id="PS51257">
    <property type="entry name" value="PROKAR_LIPOPROTEIN"/>
    <property type="match status" value="1"/>
</dbReference>
<dbReference type="PANTHER" id="PTHR44943:SF8">
    <property type="entry name" value="TPR REPEAT-CONTAINING PROTEIN MJ0263"/>
    <property type="match status" value="1"/>
</dbReference>
<dbReference type="InterPro" id="IPR019734">
    <property type="entry name" value="TPR_rpt"/>
</dbReference>
<dbReference type="PANTHER" id="PTHR44943">
    <property type="entry name" value="CELLULOSE SYNTHASE OPERON PROTEIN C"/>
    <property type="match status" value="1"/>
</dbReference>
<organism evidence="4 5">
    <name type="scientific">Tamilnaduibacter salinus</name>
    <dbReference type="NCBI Taxonomy" id="1484056"/>
    <lineage>
        <taxon>Bacteria</taxon>
        <taxon>Pseudomonadati</taxon>
        <taxon>Pseudomonadota</taxon>
        <taxon>Gammaproteobacteria</taxon>
        <taxon>Pseudomonadales</taxon>
        <taxon>Marinobacteraceae</taxon>
        <taxon>Tamilnaduibacter</taxon>
    </lineage>
</organism>
<proteinExistence type="predicted"/>
<evidence type="ECO:0000313" key="4">
    <source>
        <dbReference type="EMBL" id="PVY78000.1"/>
    </source>
</evidence>
<protein>
    <submittedName>
        <fullName evidence="4">Type IV pilus assembly protein PilF</fullName>
    </submittedName>
</protein>
<evidence type="ECO:0000256" key="1">
    <source>
        <dbReference type="ARBA" id="ARBA00022737"/>
    </source>
</evidence>
<dbReference type="SMART" id="SM00028">
    <property type="entry name" value="TPR"/>
    <property type="match status" value="5"/>
</dbReference>
<dbReference type="InterPro" id="IPR011990">
    <property type="entry name" value="TPR-like_helical_dom_sf"/>
</dbReference>
<feature type="repeat" description="TPR" evidence="3">
    <location>
        <begin position="77"/>
        <end position="110"/>
    </location>
</feature>
<evidence type="ECO:0000256" key="3">
    <source>
        <dbReference type="PROSITE-ProRule" id="PRU00339"/>
    </source>
</evidence>
<gene>
    <name evidence="4" type="ORF">C8D92_10232</name>
</gene>